<evidence type="ECO:0000256" key="4">
    <source>
        <dbReference type="ARBA" id="ARBA00022516"/>
    </source>
</evidence>
<evidence type="ECO:0000256" key="6">
    <source>
        <dbReference type="ARBA" id="ARBA00022832"/>
    </source>
</evidence>
<evidence type="ECO:0000313" key="12">
    <source>
        <dbReference type="EMBL" id="MDR7293698.1"/>
    </source>
</evidence>
<dbReference type="PANTHER" id="PTHR34069:SF2">
    <property type="entry name" value="BETA-KETOACYL-[ACYL-CARRIER-PROTEIN] SYNTHASE III"/>
    <property type="match status" value="1"/>
</dbReference>
<dbReference type="NCBIfam" id="NF006829">
    <property type="entry name" value="PRK09352.1"/>
    <property type="match status" value="1"/>
</dbReference>
<comment type="similarity">
    <text evidence="2">Belongs to the thiolase-like superfamily. FabH family.</text>
</comment>
<feature type="domain" description="Beta-ketoacyl-[acyl-carrier-protein] synthase III N-terminal" evidence="11">
    <location>
        <begin position="110"/>
        <end position="185"/>
    </location>
</feature>
<keyword evidence="4" id="KW-0444">Lipid biosynthesis</keyword>
<comment type="pathway">
    <text evidence="1">Lipid metabolism.</text>
</comment>
<gene>
    <name evidence="12" type="ORF">J2S67_000966</name>
</gene>
<evidence type="ECO:0000259" key="10">
    <source>
        <dbReference type="Pfam" id="PF08541"/>
    </source>
</evidence>
<feature type="domain" description="Beta-ketoacyl-[acyl-carrier-protein] synthase III C-terminal" evidence="10">
    <location>
        <begin position="225"/>
        <end position="313"/>
    </location>
</feature>
<organism evidence="12 13">
    <name type="scientific">Pseudoglutamicibacter albus</name>
    <dbReference type="NCBI Taxonomy" id="98671"/>
    <lineage>
        <taxon>Bacteria</taxon>
        <taxon>Bacillati</taxon>
        <taxon>Actinomycetota</taxon>
        <taxon>Actinomycetes</taxon>
        <taxon>Micrococcales</taxon>
        <taxon>Micrococcaceae</taxon>
        <taxon>Pseudoglutamicibacter</taxon>
    </lineage>
</organism>
<evidence type="ECO:0000259" key="11">
    <source>
        <dbReference type="Pfam" id="PF08545"/>
    </source>
</evidence>
<dbReference type="GO" id="GO:0033818">
    <property type="term" value="F:beta-ketoacyl-acyl-carrier-protein synthase III activity"/>
    <property type="evidence" value="ECO:0007669"/>
    <property type="project" value="UniProtKB-EC"/>
</dbReference>
<evidence type="ECO:0000256" key="2">
    <source>
        <dbReference type="ARBA" id="ARBA00008642"/>
    </source>
</evidence>
<keyword evidence="7" id="KW-0443">Lipid metabolism</keyword>
<keyword evidence="5 12" id="KW-0808">Transferase</keyword>
<evidence type="ECO:0000256" key="5">
    <source>
        <dbReference type="ARBA" id="ARBA00022679"/>
    </source>
</evidence>
<dbReference type="CDD" id="cd00830">
    <property type="entry name" value="KAS_III"/>
    <property type="match status" value="1"/>
</dbReference>
<dbReference type="EMBL" id="JAVDXX010000001">
    <property type="protein sequence ID" value="MDR7293698.1"/>
    <property type="molecule type" value="Genomic_DNA"/>
</dbReference>
<keyword evidence="8" id="KW-0275">Fatty acid biosynthesis</keyword>
<dbReference type="InterPro" id="IPR004655">
    <property type="entry name" value="FabH"/>
</dbReference>
<evidence type="ECO:0000256" key="3">
    <source>
        <dbReference type="ARBA" id="ARBA00022490"/>
    </source>
</evidence>
<evidence type="ECO:0000256" key="1">
    <source>
        <dbReference type="ARBA" id="ARBA00005189"/>
    </source>
</evidence>
<dbReference type="SUPFAM" id="SSF53901">
    <property type="entry name" value="Thiolase-like"/>
    <property type="match status" value="1"/>
</dbReference>
<dbReference type="Gene3D" id="3.40.47.10">
    <property type="match status" value="1"/>
</dbReference>
<comment type="caution">
    <text evidence="12">The sequence shown here is derived from an EMBL/GenBank/DDBJ whole genome shotgun (WGS) entry which is preliminary data.</text>
</comment>
<keyword evidence="3" id="KW-0963">Cytoplasm</keyword>
<evidence type="ECO:0000256" key="7">
    <source>
        <dbReference type="ARBA" id="ARBA00023098"/>
    </source>
</evidence>
<dbReference type="InterPro" id="IPR016039">
    <property type="entry name" value="Thiolase-like"/>
</dbReference>
<evidence type="ECO:0000256" key="9">
    <source>
        <dbReference type="ARBA" id="ARBA00023315"/>
    </source>
</evidence>
<keyword evidence="9 12" id="KW-0012">Acyltransferase</keyword>
<dbReference type="RefSeq" id="WP_310246838.1">
    <property type="nucleotide sequence ID" value="NZ_JAVDXX010000001.1"/>
</dbReference>
<accession>A0ABU1YZE1</accession>
<dbReference type="Proteomes" id="UP001180715">
    <property type="component" value="Unassembled WGS sequence"/>
</dbReference>
<dbReference type="Pfam" id="PF08545">
    <property type="entry name" value="ACP_syn_III"/>
    <property type="match status" value="1"/>
</dbReference>
<keyword evidence="6" id="KW-0276">Fatty acid metabolism</keyword>
<keyword evidence="13" id="KW-1185">Reference proteome</keyword>
<dbReference type="EC" id="2.3.1.180" evidence="12"/>
<dbReference type="PANTHER" id="PTHR34069">
    <property type="entry name" value="3-OXOACYL-[ACYL-CARRIER-PROTEIN] SYNTHASE 3"/>
    <property type="match status" value="1"/>
</dbReference>
<evidence type="ECO:0000256" key="8">
    <source>
        <dbReference type="ARBA" id="ARBA00023160"/>
    </source>
</evidence>
<sequence length="316" mass="33683">MMNRTYLGSRVIGLGHFQPEKILSNHDLEKLVDTNDEWIQARTGIKERRMVGENDTVVSMAVEAARMALKDADVATVDLIVVASTTSQNRTPNVASRVAEALGLERPGVLDINTACSGFEYAVAVADQFVSSGVSERALVIGSEALTNFTDYTDRTTCVLTADGAGAFVLERTEEPEISPVAWGSIPELGDAVVIAGEPEYFSQNGRNVMRWALTGAVKEAQKVLEKAGLTIDDIDVLAFHQANLRIIEPLAKGLGAKDQIVIKDVVNSGNTSAASVPLGLSKAWHAGELPRGGRTLLFGFGGGFTFAGQVIKLPA</sequence>
<dbReference type="NCBIfam" id="TIGR00747">
    <property type="entry name" value="fabH"/>
    <property type="match status" value="1"/>
</dbReference>
<reference evidence="12" key="1">
    <citation type="submission" date="2023-07" db="EMBL/GenBank/DDBJ databases">
        <title>Sequencing the genomes of 1000 actinobacteria strains.</title>
        <authorList>
            <person name="Klenk H.-P."/>
        </authorList>
    </citation>
    <scope>NUCLEOTIDE SEQUENCE</scope>
    <source>
        <strain evidence="12">DSM 13068</strain>
    </source>
</reference>
<dbReference type="InterPro" id="IPR013751">
    <property type="entry name" value="ACP_syn_III_N"/>
</dbReference>
<dbReference type="InterPro" id="IPR013747">
    <property type="entry name" value="ACP_syn_III_C"/>
</dbReference>
<dbReference type="Pfam" id="PF08541">
    <property type="entry name" value="ACP_syn_III_C"/>
    <property type="match status" value="1"/>
</dbReference>
<evidence type="ECO:0000313" key="13">
    <source>
        <dbReference type="Proteomes" id="UP001180715"/>
    </source>
</evidence>
<proteinExistence type="inferred from homology"/>
<name>A0ABU1YZE1_9MICC</name>
<protein>
    <submittedName>
        <fullName evidence="12">3-oxoacyl-[acyl-carrier-protein] synthase-3</fullName>
        <ecNumber evidence="12">2.3.1.180</ecNumber>
    </submittedName>
</protein>